<dbReference type="RefSeq" id="WP_108621483.1">
    <property type="nucleotide sequence ID" value="NZ_CP028901.1"/>
</dbReference>
<dbReference type="PANTHER" id="PTHR44936">
    <property type="entry name" value="SENSOR PROTEIN CREC"/>
    <property type="match status" value="1"/>
</dbReference>
<dbReference type="Pfam" id="PF02518">
    <property type="entry name" value="HATPase_c"/>
    <property type="match status" value="1"/>
</dbReference>
<proteinExistence type="predicted"/>
<dbReference type="Pfam" id="PF00512">
    <property type="entry name" value="HisKA"/>
    <property type="match status" value="1"/>
</dbReference>
<dbReference type="Pfam" id="PF00672">
    <property type="entry name" value="HAMP"/>
    <property type="match status" value="1"/>
</dbReference>
<keyword evidence="14 16" id="KW-0472">Membrane</keyword>
<sequence length="462" mass="51011">MVKPELHLGLFARTFLLLALLMLASLGAWIHVLFTLDSEPRAERTATHLVNAATLTRSLLEIPDHDMATLIKQAVNAQSGLDLRAARPKEVLPELPQTEYWLGLQEQVRRVLGPSTELLRSSIDESLVWVALPLKEETYWLGLDIDRSQPVTGVEWFSWMIAAALLSLVGAAVAVGYMNRPLARLARAAQQVSRGEAPEPLPEQGAMEIRELNGSFNRMVSELRQAENDRNLMLAGISHDLRTPLARMRLEIEMSPIGEEQRHAIDQDLSQVDRTIGQLLEYARPARKPPESPVNLAELTSDLINQEKARFEQAGGSLEFSWKGDAYCLIDPHDFSRCIINLLENARRYGALNGSRAEVEIVMQSRGDRIQIDLSDRGPGIDPKDIARVMRPFSRGEAARTGGTGAGLGLSIVERLLGWAGGSLRLMPRKGGGLTARIELPRSRRPKGTQEASQDGTEPNAG</sequence>
<dbReference type="EMBL" id="CP028901">
    <property type="protein sequence ID" value="AWB34067.1"/>
    <property type="molecule type" value="Genomic_DNA"/>
</dbReference>
<organism evidence="19 20">
    <name type="scientific">Orrella marina</name>
    <dbReference type="NCBI Taxonomy" id="2163011"/>
    <lineage>
        <taxon>Bacteria</taxon>
        <taxon>Pseudomonadati</taxon>
        <taxon>Pseudomonadota</taxon>
        <taxon>Betaproteobacteria</taxon>
        <taxon>Burkholderiales</taxon>
        <taxon>Alcaligenaceae</taxon>
        <taxon>Orrella</taxon>
    </lineage>
</organism>
<dbReference type="Gene3D" id="3.30.450.300">
    <property type="entry name" value="Sensor histidine kinase RisS, periplasmic domain"/>
    <property type="match status" value="1"/>
</dbReference>
<keyword evidence="5" id="KW-0997">Cell inner membrane</keyword>
<protein>
    <recommendedName>
        <fullName evidence="3">histidine kinase</fullName>
        <ecNumber evidence="3">2.7.13.3</ecNumber>
    </recommendedName>
</protein>
<dbReference type="GO" id="GO:0005886">
    <property type="term" value="C:plasma membrane"/>
    <property type="evidence" value="ECO:0007669"/>
    <property type="project" value="UniProtKB-SubCell"/>
</dbReference>
<evidence type="ECO:0000256" key="3">
    <source>
        <dbReference type="ARBA" id="ARBA00012438"/>
    </source>
</evidence>
<evidence type="ECO:0000256" key="16">
    <source>
        <dbReference type="SAM" id="Phobius"/>
    </source>
</evidence>
<evidence type="ECO:0000256" key="8">
    <source>
        <dbReference type="ARBA" id="ARBA00022692"/>
    </source>
</evidence>
<keyword evidence="12 16" id="KW-1133">Transmembrane helix</keyword>
<keyword evidence="6" id="KW-0597">Phosphoprotein</keyword>
<dbReference type="SMART" id="SM00387">
    <property type="entry name" value="HATPase_c"/>
    <property type="match status" value="1"/>
</dbReference>
<dbReference type="InterPro" id="IPR003661">
    <property type="entry name" value="HisK_dim/P_dom"/>
</dbReference>
<feature type="domain" description="HAMP" evidence="18">
    <location>
        <begin position="176"/>
        <end position="228"/>
    </location>
</feature>
<gene>
    <name evidence="19" type="ORF">DBV39_10465</name>
</gene>
<dbReference type="InterPro" id="IPR032408">
    <property type="entry name" value="RisS_PPD"/>
</dbReference>
<dbReference type="PANTHER" id="PTHR44936:SF5">
    <property type="entry name" value="SENSOR HISTIDINE KINASE ENVZ"/>
    <property type="match status" value="1"/>
</dbReference>
<dbReference type="Pfam" id="PF16524">
    <property type="entry name" value="RisS_PPD"/>
    <property type="match status" value="1"/>
</dbReference>
<keyword evidence="8 16" id="KW-0812">Transmembrane</keyword>
<dbReference type="SMART" id="SM00388">
    <property type="entry name" value="HisKA"/>
    <property type="match status" value="1"/>
</dbReference>
<keyword evidence="11" id="KW-0067">ATP-binding</keyword>
<comment type="subcellular location">
    <subcellularLocation>
        <location evidence="2">Cell inner membrane</location>
        <topology evidence="2">Multi-pass membrane protein</topology>
    </subcellularLocation>
</comment>
<name>A0A2R4XJR2_9BURK</name>
<dbReference type="CDD" id="cd06225">
    <property type="entry name" value="HAMP"/>
    <property type="match status" value="1"/>
</dbReference>
<dbReference type="Gene3D" id="1.10.287.130">
    <property type="match status" value="1"/>
</dbReference>
<dbReference type="GO" id="GO:0005524">
    <property type="term" value="F:ATP binding"/>
    <property type="evidence" value="ECO:0007669"/>
    <property type="project" value="UniProtKB-KW"/>
</dbReference>
<dbReference type="SUPFAM" id="SSF158472">
    <property type="entry name" value="HAMP domain-like"/>
    <property type="match status" value="1"/>
</dbReference>
<dbReference type="Gene3D" id="1.10.8.500">
    <property type="entry name" value="HAMP domain in histidine kinase"/>
    <property type="match status" value="1"/>
</dbReference>
<dbReference type="InterPro" id="IPR004358">
    <property type="entry name" value="Sig_transdc_His_kin-like_C"/>
</dbReference>
<evidence type="ECO:0000256" key="15">
    <source>
        <dbReference type="SAM" id="MobiDB-lite"/>
    </source>
</evidence>
<dbReference type="PROSITE" id="PS50109">
    <property type="entry name" value="HIS_KIN"/>
    <property type="match status" value="1"/>
</dbReference>
<dbReference type="EC" id="2.7.13.3" evidence="3"/>
<feature type="domain" description="Histidine kinase" evidence="17">
    <location>
        <begin position="236"/>
        <end position="444"/>
    </location>
</feature>
<dbReference type="Proteomes" id="UP000244571">
    <property type="component" value="Chromosome"/>
</dbReference>
<accession>A0A2R4XJR2</accession>
<keyword evidence="20" id="KW-1185">Reference proteome</keyword>
<dbReference type="InterPro" id="IPR003660">
    <property type="entry name" value="HAMP_dom"/>
</dbReference>
<evidence type="ECO:0000256" key="4">
    <source>
        <dbReference type="ARBA" id="ARBA00022475"/>
    </source>
</evidence>
<evidence type="ECO:0000256" key="11">
    <source>
        <dbReference type="ARBA" id="ARBA00022840"/>
    </source>
</evidence>
<dbReference type="GO" id="GO:0000155">
    <property type="term" value="F:phosphorelay sensor kinase activity"/>
    <property type="evidence" value="ECO:0007669"/>
    <property type="project" value="InterPro"/>
</dbReference>
<feature type="transmembrane region" description="Helical" evidence="16">
    <location>
        <begin position="156"/>
        <end position="177"/>
    </location>
</feature>
<evidence type="ECO:0000256" key="14">
    <source>
        <dbReference type="ARBA" id="ARBA00023136"/>
    </source>
</evidence>
<keyword evidence="10 19" id="KW-0418">Kinase</keyword>
<evidence type="ECO:0000256" key="9">
    <source>
        <dbReference type="ARBA" id="ARBA00022741"/>
    </source>
</evidence>
<evidence type="ECO:0000313" key="20">
    <source>
        <dbReference type="Proteomes" id="UP000244571"/>
    </source>
</evidence>
<dbReference type="InterPro" id="IPR003594">
    <property type="entry name" value="HATPase_dom"/>
</dbReference>
<evidence type="ECO:0000256" key="2">
    <source>
        <dbReference type="ARBA" id="ARBA00004429"/>
    </source>
</evidence>
<dbReference type="SUPFAM" id="SSF55874">
    <property type="entry name" value="ATPase domain of HSP90 chaperone/DNA topoisomerase II/histidine kinase"/>
    <property type="match status" value="1"/>
</dbReference>
<dbReference type="CDD" id="cd00082">
    <property type="entry name" value="HisKA"/>
    <property type="match status" value="1"/>
</dbReference>
<dbReference type="Gene3D" id="3.30.565.10">
    <property type="entry name" value="Histidine kinase-like ATPase, C-terminal domain"/>
    <property type="match status" value="1"/>
</dbReference>
<feature type="transmembrane region" description="Helical" evidence="16">
    <location>
        <begin position="12"/>
        <end position="34"/>
    </location>
</feature>
<comment type="catalytic activity">
    <reaction evidence="1">
        <text>ATP + protein L-histidine = ADP + protein N-phospho-L-histidine.</text>
        <dbReference type="EC" id="2.7.13.3"/>
    </reaction>
</comment>
<feature type="region of interest" description="Disordered" evidence="15">
    <location>
        <begin position="435"/>
        <end position="462"/>
    </location>
</feature>
<keyword evidence="13" id="KW-0902">Two-component regulatory system</keyword>
<dbReference type="PRINTS" id="PR00344">
    <property type="entry name" value="BCTRLSENSOR"/>
</dbReference>
<reference evidence="19 20" key="1">
    <citation type="submission" date="2018-04" db="EMBL/GenBank/DDBJ databases">
        <title>Bordetella sp. HZ20 isolated from seawater.</title>
        <authorList>
            <person name="Sun C."/>
        </authorList>
    </citation>
    <scope>NUCLEOTIDE SEQUENCE [LARGE SCALE GENOMIC DNA]</scope>
    <source>
        <strain evidence="19 20">HZ20</strain>
    </source>
</reference>
<dbReference type="AlphaFoldDB" id="A0A2R4XJR2"/>
<keyword evidence="9" id="KW-0547">Nucleotide-binding</keyword>
<evidence type="ECO:0000259" key="17">
    <source>
        <dbReference type="PROSITE" id="PS50109"/>
    </source>
</evidence>
<evidence type="ECO:0000259" key="18">
    <source>
        <dbReference type="PROSITE" id="PS50885"/>
    </source>
</evidence>
<dbReference type="KEGG" id="boz:DBV39_10465"/>
<keyword evidence="7" id="KW-0808">Transferase</keyword>
<dbReference type="PROSITE" id="PS50885">
    <property type="entry name" value="HAMP"/>
    <property type="match status" value="1"/>
</dbReference>
<dbReference type="InterPro" id="IPR036097">
    <property type="entry name" value="HisK_dim/P_sf"/>
</dbReference>
<evidence type="ECO:0000256" key="12">
    <source>
        <dbReference type="ARBA" id="ARBA00022989"/>
    </source>
</evidence>
<evidence type="ECO:0000313" key="19">
    <source>
        <dbReference type="EMBL" id="AWB34067.1"/>
    </source>
</evidence>
<dbReference type="InterPro" id="IPR050980">
    <property type="entry name" value="2C_sensor_his_kinase"/>
</dbReference>
<dbReference type="InterPro" id="IPR036890">
    <property type="entry name" value="HATPase_C_sf"/>
</dbReference>
<dbReference type="InterPro" id="IPR005467">
    <property type="entry name" value="His_kinase_dom"/>
</dbReference>
<dbReference type="SUPFAM" id="SSF47384">
    <property type="entry name" value="Homodimeric domain of signal transducing histidine kinase"/>
    <property type="match status" value="1"/>
</dbReference>
<keyword evidence="4" id="KW-1003">Cell membrane</keyword>
<evidence type="ECO:0000256" key="1">
    <source>
        <dbReference type="ARBA" id="ARBA00000085"/>
    </source>
</evidence>
<evidence type="ECO:0000256" key="10">
    <source>
        <dbReference type="ARBA" id="ARBA00022777"/>
    </source>
</evidence>
<evidence type="ECO:0000256" key="5">
    <source>
        <dbReference type="ARBA" id="ARBA00022519"/>
    </source>
</evidence>
<evidence type="ECO:0000256" key="13">
    <source>
        <dbReference type="ARBA" id="ARBA00023012"/>
    </source>
</evidence>
<feature type="compositionally biased region" description="Polar residues" evidence="15">
    <location>
        <begin position="450"/>
        <end position="462"/>
    </location>
</feature>
<dbReference type="InterPro" id="IPR038421">
    <property type="entry name" value="RisS_PPD_sf"/>
</dbReference>
<evidence type="ECO:0000256" key="7">
    <source>
        <dbReference type="ARBA" id="ARBA00022679"/>
    </source>
</evidence>
<dbReference type="OrthoDB" id="9804645at2"/>
<evidence type="ECO:0000256" key="6">
    <source>
        <dbReference type="ARBA" id="ARBA00022553"/>
    </source>
</evidence>
<dbReference type="SMART" id="SM00304">
    <property type="entry name" value="HAMP"/>
    <property type="match status" value="1"/>
</dbReference>